<comment type="caution">
    <text evidence="2">The sequence shown here is derived from an EMBL/GenBank/DDBJ whole genome shotgun (WGS) entry which is preliminary data.</text>
</comment>
<accession>A0A9X0CWC2</accession>
<proteinExistence type="predicted"/>
<sequence>MSRKKKDNRQPEGVPLDLRIKKTVNPVTKIVEEIPELNPVWAEDVQFVPYTPPPMQLSSASVLDYGGVEEWSERMAFINDDLIWLLSLPHNRFWCQVIFDETLQQCLDSYLRSAPRNFDVSSVLPPESASLHENVHKRVFMTYLRMSTHKESKEDFFTLSTFGDILYENFLFDIPKIMDICVLYGGESSANTPLLQKMLENIFSKQPKYHGDLNATIPTVHETLDDILSRCGIIHKTDDPSNPPQKLTDAKNGATASLSVQQLEDIVLYLYDTTETLLAFAGTYSPVCESFHRHGFVQRIASFYELITPYFRQHLTSDVESRTLKDKWKLVKVALIKLCRVILRACCVEPLEGREMNHNDDQVQSCIEDYLQVLTSILSEKRFLSSYDSRFSIREDLNRMQKSKASVDETRVDYILAAVDSARKAFPCHLAQINNGGKQDSGPIVDLNDADKSVNGRSDEWTEEHISDVNGFIKEKNKGATSKTVDEVELFSMITHIQDILPGLGDGFVILCIEELNYDVEQVINLLLEDNLPPSLENANRNLSKEELMKTRKQPVATVLEQRTLGL</sequence>
<name>A0A9X0CWC2_9CNID</name>
<dbReference type="InterPro" id="IPR052586">
    <property type="entry name" value="ASCC2"/>
</dbReference>
<gene>
    <name evidence="2" type="primary">ASCC2_1</name>
    <name evidence="2" type="ORF">OS493_032501</name>
</gene>
<dbReference type="GO" id="GO:0006355">
    <property type="term" value="P:regulation of DNA-templated transcription"/>
    <property type="evidence" value="ECO:0007669"/>
    <property type="project" value="TreeGrafter"/>
</dbReference>
<evidence type="ECO:0000259" key="1">
    <source>
        <dbReference type="PROSITE" id="PS51140"/>
    </source>
</evidence>
<evidence type="ECO:0000313" key="3">
    <source>
        <dbReference type="Proteomes" id="UP001163046"/>
    </source>
</evidence>
<dbReference type="SUPFAM" id="SSF46934">
    <property type="entry name" value="UBA-like"/>
    <property type="match status" value="1"/>
</dbReference>
<feature type="domain" description="CUE" evidence="1">
    <location>
        <begin position="489"/>
        <end position="532"/>
    </location>
</feature>
<dbReference type="InterPro" id="IPR041800">
    <property type="entry name" value="ASCC2_CUE"/>
</dbReference>
<dbReference type="EMBL" id="MU826390">
    <property type="protein sequence ID" value="KAJ7376768.1"/>
    <property type="molecule type" value="Genomic_DNA"/>
</dbReference>
<protein>
    <submittedName>
        <fullName evidence="2">Activating signal cointegrator 1 complex subunit 2</fullName>
    </submittedName>
</protein>
<dbReference type="PANTHER" id="PTHR21494">
    <property type="entry name" value="ACTIVATING SIGNAL COINTEGRATOR 1 COMPLEX SUBUNIT 2 ASC-1 COMPLEX SUBUNIT P100"/>
    <property type="match status" value="1"/>
</dbReference>
<dbReference type="PANTHER" id="PTHR21494:SF0">
    <property type="entry name" value="ACTIVATING SIGNAL COINTEGRATOR 1 COMPLEX SUBUNIT 2"/>
    <property type="match status" value="1"/>
</dbReference>
<dbReference type="CDD" id="cd14364">
    <property type="entry name" value="CUE_ASCC2"/>
    <property type="match status" value="1"/>
</dbReference>
<dbReference type="AlphaFoldDB" id="A0A9X0CWC2"/>
<dbReference type="OrthoDB" id="5577209at2759"/>
<dbReference type="InterPro" id="IPR003892">
    <property type="entry name" value="CUE"/>
</dbReference>
<dbReference type="Pfam" id="PF02845">
    <property type="entry name" value="CUE"/>
    <property type="match status" value="1"/>
</dbReference>
<dbReference type="SMART" id="SM00546">
    <property type="entry name" value="CUE"/>
    <property type="match status" value="1"/>
</dbReference>
<dbReference type="Proteomes" id="UP001163046">
    <property type="component" value="Unassembled WGS sequence"/>
</dbReference>
<dbReference type="Gene3D" id="1.10.8.10">
    <property type="entry name" value="DNA helicase RuvA subunit, C-terminal domain"/>
    <property type="match status" value="1"/>
</dbReference>
<dbReference type="GO" id="GO:0043130">
    <property type="term" value="F:ubiquitin binding"/>
    <property type="evidence" value="ECO:0007669"/>
    <property type="project" value="InterPro"/>
</dbReference>
<evidence type="ECO:0000313" key="2">
    <source>
        <dbReference type="EMBL" id="KAJ7376768.1"/>
    </source>
</evidence>
<keyword evidence="3" id="KW-1185">Reference proteome</keyword>
<dbReference type="PROSITE" id="PS51140">
    <property type="entry name" value="CUE"/>
    <property type="match status" value="1"/>
</dbReference>
<organism evidence="2 3">
    <name type="scientific">Desmophyllum pertusum</name>
    <dbReference type="NCBI Taxonomy" id="174260"/>
    <lineage>
        <taxon>Eukaryota</taxon>
        <taxon>Metazoa</taxon>
        <taxon>Cnidaria</taxon>
        <taxon>Anthozoa</taxon>
        <taxon>Hexacorallia</taxon>
        <taxon>Scleractinia</taxon>
        <taxon>Caryophylliina</taxon>
        <taxon>Caryophylliidae</taxon>
        <taxon>Desmophyllum</taxon>
    </lineage>
</organism>
<dbReference type="InterPro" id="IPR009060">
    <property type="entry name" value="UBA-like_sf"/>
</dbReference>
<reference evidence="2" key="1">
    <citation type="submission" date="2023-01" db="EMBL/GenBank/DDBJ databases">
        <title>Genome assembly of the deep-sea coral Lophelia pertusa.</title>
        <authorList>
            <person name="Herrera S."/>
            <person name="Cordes E."/>
        </authorList>
    </citation>
    <scope>NUCLEOTIDE SEQUENCE</scope>
    <source>
        <strain evidence="2">USNM1676648</strain>
        <tissue evidence="2">Polyp</tissue>
    </source>
</reference>